<keyword evidence="1" id="KW-1133">Transmembrane helix</keyword>
<keyword evidence="1" id="KW-0812">Transmembrane</keyword>
<accession>A0ABM6BGD7</accession>
<protein>
    <submittedName>
        <fullName evidence="2">Uncharacterized protein</fullName>
    </submittedName>
</protein>
<gene>
    <name evidence="2" type="ORF">MOVS_07290</name>
</gene>
<dbReference type="Proteomes" id="UP000076765">
    <property type="component" value="Chromosome"/>
</dbReference>
<evidence type="ECO:0000256" key="1">
    <source>
        <dbReference type="SAM" id="Phobius"/>
    </source>
</evidence>
<keyword evidence="1" id="KW-0472">Membrane</keyword>
<feature type="transmembrane region" description="Helical" evidence="1">
    <location>
        <begin position="125"/>
        <end position="146"/>
    </location>
</feature>
<sequence length="148" mass="15647">MHICPPCNLAKNSLAKSHELGNNTATTKLSAVKPNRHTLAIFTPNTQATPANTAPKGCVSNFVGLIVQNTIALVVNMHSRLITVVETQRPIFGAYSLTKLSGANMQNFLVGILAKLSNFTPAESLVISFIVGLPMACLAIGFLSVMGV</sequence>
<name>A0ABM6BGD7_9GAMM</name>
<dbReference type="EMBL" id="CP011158">
    <property type="protein sequence ID" value="ANB92493.1"/>
    <property type="molecule type" value="Genomic_DNA"/>
</dbReference>
<proteinExistence type="predicted"/>
<evidence type="ECO:0000313" key="3">
    <source>
        <dbReference type="Proteomes" id="UP000076765"/>
    </source>
</evidence>
<evidence type="ECO:0000313" key="2">
    <source>
        <dbReference type="EMBL" id="ANB92493.1"/>
    </source>
</evidence>
<organism evidence="2 3">
    <name type="scientific">Moraxella ovis</name>
    <dbReference type="NCBI Taxonomy" id="29433"/>
    <lineage>
        <taxon>Bacteria</taxon>
        <taxon>Pseudomonadati</taxon>
        <taxon>Pseudomonadota</taxon>
        <taxon>Gammaproteobacteria</taxon>
        <taxon>Moraxellales</taxon>
        <taxon>Moraxellaceae</taxon>
        <taxon>Moraxella</taxon>
    </lineage>
</organism>
<reference evidence="2 3" key="1">
    <citation type="submission" date="2015-04" db="EMBL/GenBank/DDBJ databases">
        <authorList>
            <person name="Calcutt M.J."/>
            <person name="Foecking M.F."/>
        </authorList>
    </citation>
    <scope>NUCLEOTIDE SEQUENCE [LARGE SCALE GENOMIC DNA]</scope>
    <source>
        <strain evidence="2 3">199/55</strain>
    </source>
</reference>
<keyword evidence="3" id="KW-1185">Reference proteome</keyword>